<dbReference type="Pfam" id="PF13400">
    <property type="entry name" value="Tad"/>
    <property type="match status" value="1"/>
</dbReference>
<keyword evidence="1" id="KW-0812">Transmembrane</keyword>
<evidence type="ECO:0000259" key="2">
    <source>
        <dbReference type="Pfam" id="PF13400"/>
    </source>
</evidence>
<proteinExistence type="predicted"/>
<feature type="domain" description="Putative Flp pilus-assembly TadG-like N-terminal" evidence="2">
    <location>
        <begin position="18"/>
        <end position="62"/>
    </location>
</feature>
<dbReference type="EMBL" id="FYDG01000002">
    <property type="protein sequence ID" value="SNB67081.1"/>
    <property type="molecule type" value="Genomic_DNA"/>
</dbReference>
<keyword evidence="1" id="KW-0472">Membrane</keyword>
<evidence type="ECO:0000313" key="4">
    <source>
        <dbReference type="Proteomes" id="UP000198418"/>
    </source>
</evidence>
<accession>A0A212R589</accession>
<dbReference type="RefSeq" id="WP_088520074.1">
    <property type="nucleotide sequence ID" value="NZ_FYDG01000002.1"/>
</dbReference>
<evidence type="ECO:0000256" key="1">
    <source>
        <dbReference type="SAM" id="Phobius"/>
    </source>
</evidence>
<gene>
    <name evidence="3" type="ORF">SAMN06265338_102595</name>
</gene>
<dbReference type="OrthoDB" id="7624353at2"/>
<keyword evidence="4" id="KW-1185">Reference proteome</keyword>
<dbReference type="AlphaFoldDB" id="A0A212R589"/>
<evidence type="ECO:0000313" key="3">
    <source>
        <dbReference type="EMBL" id="SNB67081.1"/>
    </source>
</evidence>
<organism evidence="3 4">
    <name type="scientific">Rhodoblastus acidophilus</name>
    <name type="common">Rhodopseudomonas acidophila</name>
    <dbReference type="NCBI Taxonomy" id="1074"/>
    <lineage>
        <taxon>Bacteria</taxon>
        <taxon>Pseudomonadati</taxon>
        <taxon>Pseudomonadota</taxon>
        <taxon>Alphaproteobacteria</taxon>
        <taxon>Hyphomicrobiales</taxon>
        <taxon>Rhodoblastaceae</taxon>
        <taxon>Rhodoblastus</taxon>
    </lineage>
</organism>
<reference evidence="4" key="1">
    <citation type="submission" date="2017-06" db="EMBL/GenBank/DDBJ databases">
        <authorList>
            <person name="Varghese N."/>
            <person name="Submissions S."/>
        </authorList>
    </citation>
    <scope>NUCLEOTIDE SEQUENCE [LARGE SCALE GENOMIC DNA]</scope>
    <source>
        <strain evidence="4">DSM 137</strain>
    </source>
</reference>
<protein>
    <submittedName>
        <fullName evidence="3">Flp pilus assembly protein TadG</fullName>
    </submittedName>
</protein>
<dbReference type="InterPro" id="IPR028087">
    <property type="entry name" value="Tad_N"/>
</dbReference>
<keyword evidence="1" id="KW-1133">Transmembrane helix</keyword>
<sequence>MDHPRFFKLKALLADRNGNVAIIFALASIPLFIALAASVDYARAAKARGELAAIADAAVLTGTTPTMMAQSTTSAKAAIANMFAAQAQQIGGLTYAAKNLTVDVTDTKQTNFTQRTVNLTYKAQVANAFGAFLAQAQTGFTVTASAATTNAPNIDFYMLVDNSPSMELPATTQGVSDMIAKTGCAFACHETNMADNESKGYPGYGTIDSYTFAENAGIALRIDNVRTAVNQVASTAQSTMTHNGATYRMAVYGFNHDFKKIQKLITTTTAHQNNIQNSVANLTPPLMASNNYIDGNQTYVYPTGASTYATVNLDSSPLYNNDAMTDFGYAMTKINAEMPTPGAGTSQTDDTPQGVLMIVTDGVVDAAVYSSSACSTSSYVQISNKYGAFTRCMAPVDTSFCATVKNRGIRIAVLNTTYQPVESDSWYRDKIKPFISQVASNLQACASSAALYHEVTTDDDISAALSDLFQRAVSTAPRLTN</sequence>
<name>A0A212R589_RHOAC</name>
<feature type="transmembrane region" description="Helical" evidence="1">
    <location>
        <begin position="20"/>
        <end position="39"/>
    </location>
</feature>
<dbReference type="Proteomes" id="UP000198418">
    <property type="component" value="Unassembled WGS sequence"/>
</dbReference>